<keyword evidence="2 3" id="KW-0175">Coiled coil</keyword>
<dbReference type="Proteomes" id="UP000694844">
    <property type="component" value="Chromosome 6"/>
</dbReference>
<feature type="compositionally biased region" description="Acidic residues" evidence="4">
    <location>
        <begin position="1251"/>
        <end position="1262"/>
    </location>
</feature>
<feature type="region of interest" description="Disordered" evidence="4">
    <location>
        <begin position="510"/>
        <end position="537"/>
    </location>
</feature>
<organism evidence="6 7">
    <name type="scientific">Crassostrea virginica</name>
    <name type="common">Eastern oyster</name>
    <dbReference type="NCBI Taxonomy" id="6565"/>
    <lineage>
        <taxon>Eukaryota</taxon>
        <taxon>Metazoa</taxon>
        <taxon>Spiralia</taxon>
        <taxon>Lophotrochozoa</taxon>
        <taxon>Mollusca</taxon>
        <taxon>Bivalvia</taxon>
        <taxon>Autobranchia</taxon>
        <taxon>Pteriomorphia</taxon>
        <taxon>Ostreida</taxon>
        <taxon>Ostreoidea</taxon>
        <taxon>Ostreidae</taxon>
        <taxon>Crassostrea</taxon>
    </lineage>
</organism>
<dbReference type="Pfam" id="PF23165">
    <property type="entry name" value="zf-C2H2_FBX41"/>
    <property type="match status" value="1"/>
</dbReference>
<dbReference type="RefSeq" id="XP_022290252.1">
    <property type="nucleotide sequence ID" value="XM_022434544.1"/>
</dbReference>
<feature type="coiled-coil region" evidence="3">
    <location>
        <begin position="100"/>
        <end position="130"/>
    </location>
</feature>
<feature type="compositionally biased region" description="Basic and acidic residues" evidence="4">
    <location>
        <begin position="1774"/>
        <end position="1786"/>
    </location>
</feature>
<feature type="domain" description="F-box" evidence="5">
    <location>
        <begin position="1997"/>
        <end position="2034"/>
    </location>
</feature>
<feature type="region of interest" description="Disordered" evidence="4">
    <location>
        <begin position="1747"/>
        <end position="1848"/>
    </location>
</feature>
<feature type="region of interest" description="Disordered" evidence="4">
    <location>
        <begin position="711"/>
        <end position="750"/>
    </location>
</feature>
<dbReference type="GeneID" id="111101893"/>
<dbReference type="PANTHER" id="PTHR15739">
    <property type="entry name" value="ZINC FINGER PROTEIN"/>
    <property type="match status" value="1"/>
</dbReference>
<feature type="region of interest" description="Disordered" evidence="4">
    <location>
        <begin position="978"/>
        <end position="1137"/>
    </location>
</feature>
<keyword evidence="1" id="KW-0597">Phosphoprotein</keyword>
<feature type="compositionally biased region" description="Low complexity" evidence="4">
    <location>
        <begin position="984"/>
        <end position="998"/>
    </location>
</feature>
<dbReference type="InterPro" id="IPR036047">
    <property type="entry name" value="F-box-like_dom_sf"/>
</dbReference>
<feature type="compositionally biased region" description="Acidic residues" evidence="4">
    <location>
        <begin position="882"/>
        <end position="894"/>
    </location>
</feature>
<feature type="compositionally biased region" description="Basic and acidic residues" evidence="4">
    <location>
        <begin position="833"/>
        <end position="843"/>
    </location>
</feature>
<dbReference type="SUPFAM" id="SSF81383">
    <property type="entry name" value="F-box domain"/>
    <property type="match status" value="1"/>
</dbReference>
<dbReference type="InterPro" id="IPR001810">
    <property type="entry name" value="F-box_dom"/>
</dbReference>
<feature type="compositionally biased region" description="Basic and acidic residues" evidence="4">
    <location>
        <begin position="812"/>
        <end position="826"/>
    </location>
</feature>
<feature type="region of interest" description="Disordered" evidence="4">
    <location>
        <begin position="1244"/>
        <end position="1269"/>
    </location>
</feature>
<feature type="compositionally biased region" description="Polar residues" evidence="4">
    <location>
        <begin position="1360"/>
        <end position="1376"/>
    </location>
</feature>
<evidence type="ECO:0000313" key="7">
    <source>
        <dbReference type="RefSeq" id="XP_022290251.1"/>
    </source>
</evidence>
<feature type="compositionally biased region" description="Low complexity" evidence="4">
    <location>
        <begin position="1511"/>
        <end position="1524"/>
    </location>
</feature>
<feature type="compositionally biased region" description="Basic and acidic residues" evidence="4">
    <location>
        <begin position="852"/>
        <end position="862"/>
    </location>
</feature>
<feature type="compositionally biased region" description="Basic and acidic residues" evidence="4">
    <location>
        <begin position="789"/>
        <end position="798"/>
    </location>
</feature>
<evidence type="ECO:0000256" key="4">
    <source>
        <dbReference type="SAM" id="MobiDB-lite"/>
    </source>
</evidence>
<gene>
    <name evidence="7 8" type="primary">LOC111101893</name>
</gene>
<evidence type="ECO:0000313" key="6">
    <source>
        <dbReference type="Proteomes" id="UP000694844"/>
    </source>
</evidence>
<feature type="region of interest" description="Disordered" evidence="4">
    <location>
        <begin position="1343"/>
        <end position="1393"/>
    </location>
</feature>
<name>A0A8B8AFV3_CRAVI</name>
<feature type="coiled-coil region" evidence="3">
    <location>
        <begin position="351"/>
        <end position="431"/>
    </location>
</feature>
<dbReference type="PROSITE" id="PS50181">
    <property type="entry name" value="FBOX"/>
    <property type="match status" value="1"/>
</dbReference>
<feature type="compositionally biased region" description="Polar residues" evidence="4">
    <location>
        <begin position="864"/>
        <end position="881"/>
    </location>
</feature>
<feature type="compositionally biased region" description="Polar residues" evidence="4">
    <location>
        <begin position="711"/>
        <end position="721"/>
    </location>
</feature>
<feature type="compositionally biased region" description="Polar residues" evidence="4">
    <location>
        <begin position="1095"/>
        <end position="1107"/>
    </location>
</feature>
<dbReference type="SUPFAM" id="SSF52047">
    <property type="entry name" value="RNI-like"/>
    <property type="match status" value="1"/>
</dbReference>
<dbReference type="Gene3D" id="3.80.10.10">
    <property type="entry name" value="Ribonuclease Inhibitor"/>
    <property type="match status" value="1"/>
</dbReference>
<evidence type="ECO:0000313" key="8">
    <source>
        <dbReference type="RefSeq" id="XP_022290252.1"/>
    </source>
</evidence>
<feature type="region of interest" description="Disordered" evidence="4">
    <location>
        <begin position="788"/>
        <end position="917"/>
    </location>
</feature>
<feature type="region of interest" description="Disordered" evidence="4">
    <location>
        <begin position="1511"/>
        <end position="1532"/>
    </location>
</feature>
<feature type="compositionally biased region" description="Low complexity" evidence="4">
    <location>
        <begin position="1682"/>
        <end position="1699"/>
    </location>
</feature>
<reference evidence="7 8" key="1">
    <citation type="submission" date="2025-04" db="UniProtKB">
        <authorList>
            <consortium name="RefSeq"/>
        </authorList>
    </citation>
    <scope>IDENTIFICATION</scope>
    <source>
        <tissue evidence="7 8">Whole sample</tissue>
    </source>
</reference>
<feature type="coiled-coil region" evidence="3">
    <location>
        <begin position="195"/>
        <end position="240"/>
    </location>
</feature>
<feature type="compositionally biased region" description="Polar residues" evidence="4">
    <location>
        <begin position="1659"/>
        <end position="1669"/>
    </location>
</feature>
<feature type="compositionally biased region" description="Basic and acidic residues" evidence="4">
    <location>
        <begin position="1079"/>
        <end position="1094"/>
    </location>
</feature>
<dbReference type="InterPro" id="IPR032675">
    <property type="entry name" value="LRR_dom_sf"/>
</dbReference>
<feature type="region of interest" description="Disordered" evidence="4">
    <location>
        <begin position="605"/>
        <end position="624"/>
    </location>
</feature>
<feature type="region of interest" description="Disordered" evidence="4">
    <location>
        <begin position="1546"/>
        <end position="1602"/>
    </location>
</feature>
<dbReference type="Pfam" id="PF12937">
    <property type="entry name" value="F-box-like"/>
    <property type="match status" value="1"/>
</dbReference>
<feature type="compositionally biased region" description="Polar residues" evidence="4">
    <location>
        <begin position="1008"/>
        <end position="1035"/>
    </location>
</feature>
<dbReference type="PANTHER" id="PTHR15739:SF5">
    <property type="entry name" value="LD23158P"/>
    <property type="match status" value="1"/>
</dbReference>
<feature type="compositionally biased region" description="Polar residues" evidence="4">
    <location>
        <begin position="1590"/>
        <end position="1602"/>
    </location>
</feature>
<dbReference type="KEGG" id="cvn:111101893"/>
<feature type="compositionally biased region" description="Basic and acidic residues" evidence="4">
    <location>
        <begin position="528"/>
        <end position="537"/>
    </location>
</feature>
<evidence type="ECO:0000256" key="1">
    <source>
        <dbReference type="ARBA" id="ARBA00022553"/>
    </source>
</evidence>
<feature type="compositionally biased region" description="Basic residues" evidence="4">
    <location>
        <begin position="799"/>
        <end position="811"/>
    </location>
</feature>
<accession>A0A8B8AFV3</accession>
<sequence>MKTEDLLDVNDLDYLNDIIPYRCPKCRDERKFSSLSDLRNHLDKNHSFQVGYVRPHSRTQLFDAKSAKTKENNSITERKIQTNLNLMKGVPSDGRSSPLLLSFKEDARILESQLQAAKEAERRNKEKSQVRKGGCVDEENIADSLHHKLMSSRSRQWKAEEALYNIDSVLESLEKSVERRFQDQRGVISDLASDLDHREEQLSRANSTLRSLQRERQRLMTETQEMLQQSEIKNQRLMLELERRDGVLVSVQSQLQDLQKKTVESIRQRDNELMLTKDRVHHLELEKETLMRDVEELMKASDQDNSLLKQSLGAKERQLKVVNNELLKIRLEQSDLMEESVRLYEAAEMGNEKLKQAIQAKDSKLQQAETELYKIKKMQDDLVNESQLLTEQADCHSQAMRKILTEKEAMLSSLRHELERVTRERDGLLQAREKTPVVEDITQEKDGLLHTRERAPVVEDIIRVRDGLLQGRERAPVVEQVLQERERAHIARQVTQDKDRRVITPRQDMIQQGREKAHVSGQDVVPQGRERAPVSREDLFHQTRERAPVSREDLFHQTRERAPVSGEDLFHQTRERAPVSGEDLFHQTRERTPVSGEDLFHQARERGPVDKQEVSNPGLYSSCDQKQVGFQNSREVTPQPMYDVEISQLQSVLEEKQAHLEEKERELETLKQFINITAEKEIVGRQKLEEFISELIDRADRAERELNLSRTQVMASHQTQDLPKKDPKSLQQSNHMQMSSVTQSSEQIQGHGTSLYNSVARHLVEATVDPWPNSLIASAAKETYSLPNNEHKSEDIKNSKVRGKKGFLKKTRAPDPKEPHSQDFTDARVTPPESRHQNKKSETNRTLQHQCSSDREVDDKANMAHQQRNARSQRTLNSQSSEESDITSLDEDSTEYSPLPATKYTENKKQFQRTNSGQSYVSLKQGWMDPDSMLYSEALNDEDLERVSEDSFNRLPDELHQTCGSNPNVVYVPFNRQTGLPIQSDPSPSRPGPTSGPSHHLNLDKNLPTISHNEESPVSTKSNPPAASDKSSPIYSGSRAPDKSSPSYSGSRAPDKSSPRYSGSRAPDESSPSHSGSKAADKRSPSHSRSREIQQRQTTKTEGGSSHSDSHPIVRRGGKSTQLHPEGGNKPEGAKNMVVMKSIGVMADIPSFQGTSSESETFEDMEMAEDSLSDINSFSDDGLVEKQDSFDKEVDENGIIWDVDEDSDHLLMESRRFSPYGSEMKSPSIQRAALLVESDSLDSVPVRDQCGEDPEYLSEGPEEATLNSLSCHTYPPRRKRVNFQTPSGHSDPMTYKYNKIPSKHRQTPKSVGYDILTDDTDEDEYEKDIQRWREFTEEINLDLQRGNNAPHKLQKDFQGGKSNSHPLFSTGSSDKSQLSHRSEPATVGQGVQGCSWPRKYHPVNSQSFMTPFAEPLQRTVSSPGLYKRYIRKEDVSYFPHSFTVGQSSNQRGRYMRDVNPRLSSSLSSINMRAQSEHRSRTSICRDSSTQTWLLDRQLTEKDLSYMREISSSVSSSAKNSAKKSQPSKDKFKSTETEIEYCKSCSNKSSISDKSTSSPGIAQSNKSVDLDVDENKSVSFRDEKSGRKSGKTQNASSSSSDIPLNKLFQETSVPHNNNQMFYSDEKGWNKQSTHNAISDDSQNTHITEETIDHKSIADSEGSTSVLNNSSDKSEKKPTAGIEASSRNSAGLSSSASQKTSLKNVKSDSSDMLSTASKSYTQNLRQQSGNSNEVGLPEVAVQHCDELIEDSTEEDHSFRSKSDRESKSKRNQLRSLSKEDAPDEKFVENSDDTSNLTPDNRELSKSNRNKSLEIRDNVLSDDLDTISSPSKRSPQKSHHSVCSPEEADDTSVMTELSLNSNVADISYQSSNFSDFFKENSSERKMEEMEDPDKDRDCLEEVEENQTEEPVNEEIINEGRQDRNNAAKLQKQKTMSPVEDFEPFSMEFEGGARAAVFSEVQETEDEDDLSTLDSCSVTLSSSEGSRVGVSRREETRRRRQALRSIFLYLDVDSLLAVAQVCREWKKVSRNKILWKRVVLENKKCSSKFLISLSNCCLSMKHLTLRNLKPRDQRHTEADDVYETSIRGCLEPGLERLLQVSESSLQTLSIVSCGTLLTDKSIWLASCYSRMLRGVEYLSSAFPLGPDVMYALGAGCRDITTLKIQPLYPCENEKFTNKCLQIVSQFCCDLEVLSIGGSQLDINGLVLIAKSCPRLQQLELHHCQAITADTAVAISRVGLKHLLSLAFIHTATTADALKKLNNSCKHLKSIHVALSIADFNDGKTEKEEAKLKKWQKFVKDMKSLENIPGLGNILKLNLQLPD</sequence>
<feature type="compositionally biased region" description="Basic and acidic residues" evidence="4">
    <location>
        <begin position="1572"/>
        <end position="1585"/>
    </location>
</feature>
<feature type="region of interest" description="Disordered" evidence="4">
    <location>
        <begin position="1650"/>
        <end position="1712"/>
    </location>
</feature>
<dbReference type="OrthoDB" id="6482165at2759"/>
<dbReference type="InterPro" id="IPR052283">
    <property type="entry name" value="GenomicStab_NeuMorph_Reg"/>
</dbReference>
<feature type="compositionally biased region" description="Basic and acidic residues" evidence="4">
    <location>
        <begin position="1797"/>
        <end position="1816"/>
    </location>
</feature>
<protein>
    <submittedName>
        <fullName evidence="7 8">Uncharacterized protein LOC111101893 isoform X1</fullName>
    </submittedName>
</protein>
<dbReference type="RefSeq" id="XP_022290251.1">
    <property type="nucleotide sequence ID" value="XM_022434543.1"/>
</dbReference>
<feature type="compositionally biased region" description="Low complexity" evidence="4">
    <location>
        <begin position="1546"/>
        <end position="1557"/>
    </location>
</feature>
<dbReference type="InterPro" id="IPR057038">
    <property type="entry name" value="FBX41/ZN365_Znf-C2H2"/>
</dbReference>
<evidence type="ECO:0000259" key="5">
    <source>
        <dbReference type="PROSITE" id="PS50181"/>
    </source>
</evidence>
<evidence type="ECO:0000256" key="2">
    <source>
        <dbReference type="ARBA" id="ARBA00023054"/>
    </source>
</evidence>
<feature type="compositionally biased region" description="Polar residues" evidence="4">
    <location>
        <begin position="614"/>
        <end position="624"/>
    </location>
</feature>
<feature type="compositionally biased region" description="Basic and acidic residues" evidence="4">
    <location>
        <begin position="1752"/>
        <end position="1766"/>
    </location>
</feature>
<feature type="compositionally biased region" description="Polar residues" evidence="4">
    <location>
        <begin position="729"/>
        <end position="750"/>
    </location>
</feature>
<proteinExistence type="predicted"/>
<keyword evidence="6" id="KW-1185">Reference proteome</keyword>
<evidence type="ECO:0000256" key="3">
    <source>
        <dbReference type="SAM" id="Coils"/>
    </source>
</evidence>